<dbReference type="PANTHER" id="PTHR34354">
    <property type="entry name" value="NADPH-DEPENDENT 7-CYANO-7-DEAZAGUANINE REDUCTASE"/>
    <property type="match status" value="1"/>
</dbReference>
<accession>A0A9D6V4B7</accession>
<gene>
    <name evidence="5 6" type="primary">queF</name>
    <name evidence="6" type="ORF">HY912_05430</name>
</gene>
<protein>
    <recommendedName>
        <fullName evidence="5">NADPH-dependent 7-cyano-7-deazaguanine reductase</fullName>
        <ecNumber evidence="5">1.7.1.13</ecNumber>
    </recommendedName>
    <alternativeName>
        <fullName evidence="5">7-cyano-7-carbaguanine reductase</fullName>
    </alternativeName>
    <alternativeName>
        <fullName evidence="5">NADPH-dependent nitrile oxidoreductase</fullName>
    </alternativeName>
    <alternativeName>
        <fullName evidence="5">PreQ(0) reductase</fullName>
    </alternativeName>
</protein>
<sequence length="145" mass="16559">MSRDSSDGLTILSRGKTVYPNSPDKTELETFVNKYPNRDYVVDFDCPEFTSVCPVTGQPDFAKIKITYIPDLKCIESKSLKLYLFSFRNVGMFHEEITNRILDDLISACQPRWARIRGIMNPRGGIAIDVTAEYRRPDYLGTPPK</sequence>
<dbReference type="Proteomes" id="UP000807825">
    <property type="component" value="Unassembled WGS sequence"/>
</dbReference>
<evidence type="ECO:0000256" key="1">
    <source>
        <dbReference type="ARBA" id="ARBA00022490"/>
    </source>
</evidence>
<dbReference type="InterPro" id="IPR043133">
    <property type="entry name" value="GTP-CH-I_C/QueF"/>
</dbReference>
<reference evidence="6" key="1">
    <citation type="submission" date="2020-07" db="EMBL/GenBank/DDBJ databases">
        <title>Huge and variable diversity of episymbiotic CPR bacteria and DPANN archaea in groundwater ecosystems.</title>
        <authorList>
            <person name="He C.Y."/>
            <person name="Keren R."/>
            <person name="Whittaker M."/>
            <person name="Farag I.F."/>
            <person name="Doudna J."/>
            <person name="Cate J.H.D."/>
            <person name="Banfield J.F."/>
        </authorList>
    </citation>
    <scope>NUCLEOTIDE SEQUENCE</scope>
    <source>
        <strain evidence="6">NC_groundwater_1664_Pr3_B-0.1um_52_9</strain>
    </source>
</reference>
<keyword evidence="2 5" id="KW-0671">Queuosine biosynthesis</keyword>
<comment type="function">
    <text evidence="5">Catalyzes the NADPH-dependent reduction of 7-cyano-7-deazaguanine (preQ0) to 7-aminomethyl-7-deazaguanine (preQ1).</text>
</comment>
<evidence type="ECO:0000313" key="7">
    <source>
        <dbReference type="Proteomes" id="UP000807825"/>
    </source>
</evidence>
<dbReference type="GO" id="GO:0005737">
    <property type="term" value="C:cytoplasm"/>
    <property type="evidence" value="ECO:0007669"/>
    <property type="project" value="UniProtKB-SubCell"/>
</dbReference>
<dbReference type="Gene3D" id="3.30.1130.10">
    <property type="match status" value="1"/>
</dbReference>
<comment type="caution">
    <text evidence="6">The sequence shown here is derived from an EMBL/GenBank/DDBJ whole genome shotgun (WGS) entry which is preliminary data.</text>
</comment>
<dbReference type="PANTHER" id="PTHR34354:SF1">
    <property type="entry name" value="NADPH-DEPENDENT 7-CYANO-7-DEAZAGUANINE REDUCTASE"/>
    <property type="match status" value="1"/>
</dbReference>
<evidence type="ECO:0000256" key="3">
    <source>
        <dbReference type="ARBA" id="ARBA00022857"/>
    </source>
</evidence>
<keyword evidence="3 5" id="KW-0521">NADP</keyword>
<dbReference type="InterPro" id="IPR050084">
    <property type="entry name" value="NADPH_dep_7-cyano-7-deazaG_red"/>
</dbReference>
<evidence type="ECO:0000256" key="4">
    <source>
        <dbReference type="ARBA" id="ARBA00023002"/>
    </source>
</evidence>
<dbReference type="EC" id="1.7.1.13" evidence="5"/>
<proteinExistence type="inferred from homology"/>
<dbReference type="PIRSF" id="PIRSF027377">
    <property type="entry name" value="Nitrile_oxidored_QueF"/>
    <property type="match status" value="1"/>
</dbReference>
<dbReference type="NCBIfam" id="TIGR03139">
    <property type="entry name" value="QueF-II"/>
    <property type="match status" value="1"/>
</dbReference>
<evidence type="ECO:0000313" key="6">
    <source>
        <dbReference type="EMBL" id="MBI5248917.1"/>
    </source>
</evidence>
<feature type="binding site" evidence="5">
    <location>
        <begin position="94"/>
        <end position="95"/>
    </location>
    <ligand>
        <name>substrate</name>
    </ligand>
</feature>
<keyword evidence="1 5" id="KW-0963">Cytoplasm</keyword>
<comment type="subcellular location">
    <subcellularLocation>
        <location evidence="5">Cytoplasm</location>
    </subcellularLocation>
</comment>
<dbReference type="GO" id="GO:0033739">
    <property type="term" value="F:preQ1 synthase activity"/>
    <property type="evidence" value="ECO:0007669"/>
    <property type="project" value="UniProtKB-UniRule"/>
</dbReference>
<dbReference type="SUPFAM" id="SSF55620">
    <property type="entry name" value="Tetrahydrobiopterin biosynthesis enzymes-like"/>
    <property type="match status" value="1"/>
</dbReference>
<comment type="catalytic activity">
    <reaction evidence="5">
        <text>7-aminomethyl-7-carbaguanine + 2 NADP(+) = 7-cyano-7-carbaguanine + 2 NADPH + 3 H(+)</text>
        <dbReference type="Rhea" id="RHEA:13409"/>
        <dbReference type="ChEBI" id="CHEBI:15378"/>
        <dbReference type="ChEBI" id="CHEBI:45075"/>
        <dbReference type="ChEBI" id="CHEBI:57783"/>
        <dbReference type="ChEBI" id="CHEBI:58349"/>
        <dbReference type="ChEBI" id="CHEBI:58703"/>
        <dbReference type="EC" id="1.7.1.13"/>
    </reaction>
</comment>
<dbReference type="AlphaFoldDB" id="A0A9D6V4B7"/>
<dbReference type="EMBL" id="JACRDE010000156">
    <property type="protein sequence ID" value="MBI5248917.1"/>
    <property type="molecule type" value="Genomic_DNA"/>
</dbReference>
<organism evidence="6 7">
    <name type="scientific">Desulfomonile tiedjei</name>
    <dbReference type="NCBI Taxonomy" id="2358"/>
    <lineage>
        <taxon>Bacteria</taxon>
        <taxon>Pseudomonadati</taxon>
        <taxon>Thermodesulfobacteriota</taxon>
        <taxon>Desulfomonilia</taxon>
        <taxon>Desulfomonilales</taxon>
        <taxon>Desulfomonilaceae</taxon>
        <taxon>Desulfomonile</taxon>
    </lineage>
</organism>
<dbReference type="HAMAP" id="MF_00818">
    <property type="entry name" value="QueF_type1"/>
    <property type="match status" value="1"/>
</dbReference>
<name>A0A9D6V4B7_9BACT</name>
<comment type="similarity">
    <text evidence="5">Belongs to the GTP cyclohydrolase I family. QueF type 1 subfamily.</text>
</comment>
<comment type="pathway">
    <text evidence="5">tRNA modification; tRNA-queuosine biosynthesis.</text>
</comment>
<evidence type="ECO:0000256" key="5">
    <source>
        <dbReference type="HAMAP-Rule" id="MF_00818"/>
    </source>
</evidence>
<feature type="binding site" evidence="5">
    <location>
        <begin position="75"/>
        <end position="77"/>
    </location>
    <ligand>
        <name>substrate</name>
    </ligand>
</feature>
<keyword evidence="4 5" id="KW-0560">Oxidoreductase</keyword>
<dbReference type="InterPro" id="IPR029500">
    <property type="entry name" value="QueF"/>
</dbReference>
<dbReference type="InterPro" id="IPR016856">
    <property type="entry name" value="QueF_type1"/>
</dbReference>
<evidence type="ECO:0000256" key="2">
    <source>
        <dbReference type="ARBA" id="ARBA00022785"/>
    </source>
</evidence>
<dbReference type="GO" id="GO:0008616">
    <property type="term" value="P:tRNA queuosine(34) biosynthetic process"/>
    <property type="evidence" value="ECO:0007669"/>
    <property type="project" value="UniProtKB-UniRule"/>
</dbReference>
<dbReference type="Pfam" id="PF14489">
    <property type="entry name" value="QueF"/>
    <property type="match status" value="1"/>
</dbReference>
<feature type="active site" description="Proton donor" evidence="5">
    <location>
        <position position="60"/>
    </location>
</feature>
<feature type="active site" description="Thioimide intermediate" evidence="5">
    <location>
        <position position="53"/>
    </location>
</feature>